<reference evidence="1 2" key="1">
    <citation type="journal article" date="2018" name="ISME J.">
        <title>Endosymbiont genomes yield clues of tubeworm success.</title>
        <authorList>
            <person name="Li Y."/>
            <person name="Liles M.R."/>
            <person name="Halanych K.M."/>
        </authorList>
    </citation>
    <scope>NUCLEOTIDE SEQUENCE [LARGE SCALE GENOMIC DNA]</scope>
    <source>
        <strain evidence="1">A1464</strain>
    </source>
</reference>
<dbReference type="Proteomes" id="UP000254266">
    <property type="component" value="Unassembled WGS sequence"/>
</dbReference>
<organism evidence="1 2">
    <name type="scientific">endosymbiont of Galathealinum brachiosum</name>
    <dbReference type="NCBI Taxonomy" id="2200906"/>
    <lineage>
        <taxon>Bacteria</taxon>
        <taxon>Pseudomonadati</taxon>
        <taxon>Pseudomonadota</taxon>
        <taxon>Gammaproteobacteria</taxon>
        <taxon>sulfur-oxidizing symbionts</taxon>
    </lineage>
</organism>
<sequence length="131" mass="14892">MAELFSKEWTDNFMAFWNEEPELIKPLEKARFTQVIGYGFDKQDKPEAYVSIENGKIVSAGIYTDQKLDLDVRCGKSQWRKWIKKPPGMVSMGMAFTAGKVKLKVGDYKAILKDSRVGSSFIHSFSVMARA</sequence>
<dbReference type="InterPro" id="IPR036527">
    <property type="entry name" value="SCP2_sterol-bd_dom_sf"/>
</dbReference>
<evidence type="ECO:0000313" key="2">
    <source>
        <dbReference type="Proteomes" id="UP000254266"/>
    </source>
</evidence>
<dbReference type="SUPFAM" id="SSF55718">
    <property type="entry name" value="SCP-like"/>
    <property type="match status" value="1"/>
</dbReference>
<dbReference type="EMBL" id="QFXC01000014">
    <property type="protein sequence ID" value="RDH80785.1"/>
    <property type="molecule type" value="Genomic_DNA"/>
</dbReference>
<dbReference type="AlphaFoldDB" id="A0A370D711"/>
<keyword evidence="2" id="KW-1185">Reference proteome</keyword>
<gene>
    <name evidence="1" type="ORF">DIZ80_17330</name>
</gene>
<accession>A0A370D711</accession>
<name>A0A370D711_9GAMM</name>
<proteinExistence type="predicted"/>
<evidence type="ECO:0000313" key="1">
    <source>
        <dbReference type="EMBL" id="RDH80785.1"/>
    </source>
</evidence>
<comment type="caution">
    <text evidence="1">The sequence shown here is derived from an EMBL/GenBank/DDBJ whole genome shotgun (WGS) entry which is preliminary data.</text>
</comment>
<protein>
    <submittedName>
        <fullName evidence="1">SCP-2 sterol transfer family protein</fullName>
    </submittedName>
</protein>
<dbReference type="Gene3D" id="3.30.1050.10">
    <property type="entry name" value="SCP2 sterol-binding domain"/>
    <property type="match status" value="1"/>
</dbReference>